<protein>
    <submittedName>
        <fullName evidence="2">Uncharacterized protein</fullName>
    </submittedName>
</protein>
<sequence length="44" mass="4628">ISLTTGDFPLSQRQKQACCDRSGHAAPGAPWPALFASRQTDAGL</sequence>
<dbReference type="EMBL" id="AFCO01002095">
    <property type="protein sequence ID" value="EHC47346.1"/>
    <property type="molecule type" value="Genomic_DNA"/>
</dbReference>
<feature type="region of interest" description="Disordered" evidence="1">
    <location>
        <begin position="20"/>
        <end position="44"/>
    </location>
</feature>
<reference evidence="2 3" key="1">
    <citation type="journal article" date="2011" name="BMC Genomics">
        <title>Genome sequencing reveals diversification of virulence factor content and possible host adaptation in distinct subpopulations of Salmonella enterica.</title>
        <authorList>
            <person name="den Bakker H.C."/>
            <person name="Moreno Switt A.I."/>
            <person name="Govoni G."/>
            <person name="Cummings C.A."/>
            <person name="Ranieri M.L."/>
            <person name="Degoricija L."/>
            <person name="Hoelzer K."/>
            <person name="Rodriguez-Rivera L.D."/>
            <person name="Brown S."/>
            <person name="Bolchacova E."/>
            <person name="Furtado M.R."/>
            <person name="Wiedmann M."/>
        </authorList>
    </citation>
    <scope>NUCLEOTIDE SEQUENCE [LARGE SCALE GENOMIC DNA]</scope>
    <source>
        <strain evidence="2 3">R8-3668</strain>
    </source>
</reference>
<comment type="caution">
    <text evidence="2">The sequence shown here is derived from an EMBL/GenBank/DDBJ whole genome shotgun (WGS) entry which is preliminary data.</text>
</comment>
<dbReference type="Proteomes" id="UP000003532">
    <property type="component" value="Unassembled WGS sequence"/>
</dbReference>
<proteinExistence type="predicted"/>
<dbReference type="AlphaFoldDB" id="G5NMI6"/>
<dbReference type="BioCyc" id="SENT913075:G120P-3983-MONOMER"/>
<feature type="non-terminal residue" evidence="2">
    <location>
        <position position="1"/>
    </location>
</feature>
<organism evidence="2 3">
    <name type="scientific">Salmonella enterica subsp. enterica serovar Inverness str. R8-3668</name>
    <dbReference type="NCBI Taxonomy" id="913075"/>
    <lineage>
        <taxon>Bacteria</taxon>
        <taxon>Pseudomonadati</taxon>
        <taxon>Pseudomonadota</taxon>
        <taxon>Gammaproteobacteria</taxon>
        <taxon>Enterobacterales</taxon>
        <taxon>Enterobacteriaceae</taxon>
        <taxon>Salmonella</taxon>
    </lineage>
</organism>
<evidence type="ECO:0000313" key="2">
    <source>
        <dbReference type="EMBL" id="EHC47346.1"/>
    </source>
</evidence>
<evidence type="ECO:0000313" key="3">
    <source>
        <dbReference type="Proteomes" id="UP000003532"/>
    </source>
</evidence>
<accession>G5NMI6</accession>
<name>G5NMI6_SALET</name>
<evidence type="ECO:0000256" key="1">
    <source>
        <dbReference type="SAM" id="MobiDB-lite"/>
    </source>
</evidence>
<gene>
    <name evidence="2" type="ORF">LTSEINV_6358</name>
</gene>